<dbReference type="FunCoup" id="A8PY16">
    <property type="interactions" value="9"/>
</dbReference>
<feature type="transmembrane region" description="Helical" evidence="6">
    <location>
        <begin position="111"/>
        <end position="130"/>
    </location>
</feature>
<dbReference type="InterPro" id="IPR020846">
    <property type="entry name" value="MFS_dom"/>
</dbReference>
<dbReference type="PANTHER" id="PTHR23501">
    <property type="entry name" value="MAJOR FACILITATOR SUPERFAMILY"/>
    <property type="match status" value="1"/>
</dbReference>
<dbReference type="Proteomes" id="UP000008837">
    <property type="component" value="Unassembled WGS sequence"/>
</dbReference>
<evidence type="ECO:0000256" key="6">
    <source>
        <dbReference type="SAM" id="Phobius"/>
    </source>
</evidence>
<gene>
    <name evidence="8" type="ORF">MGL_1571</name>
</gene>
<evidence type="ECO:0000256" key="4">
    <source>
        <dbReference type="ARBA" id="ARBA00023136"/>
    </source>
</evidence>
<keyword evidence="9" id="KW-1185">Reference proteome</keyword>
<feature type="region of interest" description="Disordered" evidence="5">
    <location>
        <begin position="644"/>
        <end position="663"/>
    </location>
</feature>
<dbReference type="KEGG" id="mgl:MGL_1571"/>
<dbReference type="InterPro" id="IPR036259">
    <property type="entry name" value="MFS_trans_sf"/>
</dbReference>
<name>A8PY16_MALGO</name>
<feature type="transmembrane region" description="Helical" evidence="6">
    <location>
        <begin position="236"/>
        <end position="258"/>
    </location>
</feature>
<feature type="transmembrane region" description="Helical" evidence="6">
    <location>
        <begin position="142"/>
        <end position="165"/>
    </location>
</feature>
<evidence type="ECO:0000313" key="9">
    <source>
        <dbReference type="Proteomes" id="UP000008837"/>
    </source>
</evidence>
<dbReference type="VEuPathDB" id="FungiDB:MGL_1571"/>
<evidence type="ECO:0000256" key="3">
    <source>
        <dbReference type="ARBA" id="ARBA00022989"/>
    </source>
</evidence>
<dbReference type="InParanoid" id="A8PY16"/>
<dbReference type="PROSITE" id="PS50850">
    <property type="entry name" value="MFS"/>
    <property type="match status" value="1"/>
</dbReference>
<comment type="caution">
    <text evidence="8">The sequence shown here is derived from an EMBL/GenBank/DDBJ whole genome shotgun (WGS) entry which is preliminary data.</text>
</comment>
<dbReference type="GO" id="GO:0005886">
    <property type="term" value="C:plasma membrane"/>
    <property type="evidence" value="ECO:0007669"/>
    <property type="project" value="TreeGrafter"/>
</dbReference>
<feature type="transmembrane region" description="Helical" evidence="6">
    <location>
        <begin position="79"/>
        <end position="99"/>
    </location>
</feature>
<dbReference type="Pfam" id="PF07690">
    <property type="entry name" value="MFS_1"/>
    <property type="match status" value="2"/>
</dbReference>
<dbReference type="GeneID" id="5855695"/>
<proteinExistence type="predicted"/>
<organism evidence="8 9">
    <name type="scientific">Malassezia globosa (strain ATCC MYA-4612 / CBS 7966)</name>
    <name type="common">Dandruff-associated fungus</name>
    <dbReference type="NCBI Taxonomy" id="425265"/>
    <lineage>
        <taxon>Eukaryota</taxon>
        <taxon>Fungi</taxon>
        <taxon>Dikarya</taxon>
        <taxon>Basidiomycota</taxon>
        <taxon>Ustilaginomycotina</taxon>
        <taxon>Malasseziomycetes</taxon>
        <taxon>Malasseziales</taxon>
        <taxon>Malasseziaceae</taxon>
        <taxon>Malassezia</taxon>
    </lineage>
</organism>
<evidence type="ECO:0000256" key="5">
    <source>
        <dbReference type="SAM" id="MobiDB-lite"/>
    </source>
</evidence>
<dbReference type="InterPro" id="IPR011701">
    <property type="entry name" value="MFS"/>
</dbReference>
<feature type="transmembrane region" description="Helical" evidence="6">
    <location>
        <begin position="391"/>
        <end position="413"/>
    </location>
</feature>
<feature type="transmembrane region" description="Helical" evidence="6">
    <location>
        <begin position="420"/>
        <end position="438"/>
    </location>
</feature>
<evidence type="ECO:0000256" key="1">
    <source>
        <dbReference type="ARBA" id="ARBA00004141"/>
    </source>
</evidence>
<dbReference type="EMBL" id="AAYY01000004">
    <property type="protein sequence ID" value="EDP44174.1"/>
    <property type="molecule type" value="Genomic_DNA"/>
</dbReference>
<protein>
    <recommendedName>
        <fullName evidence="7">Major facilitator superfamily (MFS) profile domain-containing protein</fullName>
    </recommendedName>
</protein>
<keyword evidence="3 6" id="KW-1133">Transmembrane helix</keyword>
<evidence type="ECO:0000313" key="8">
    <source>
        <dbReference type="EMBL" id="EDP44174.1"/>
    </source>
</evidence>
<reference evidence="8 9" key="1">
    <citation type="journal article" date="2007" name="Proc. Natl. Acad. Sci. U.S.A.">
        <title>Dandruff-associated Malassezia genomes reveal convergent and divergent virulence traits shared with plant and human fungal pathogens.</title>
        <authorList>
            <person name="Xu J."/>
            <person name="Saunders C.W."/>
            <person name="Hu P."/>
            <person name="Grant R.A."/>
            <person name="Boekhout T."/>
            <person name="Kuramae E.E."/>
            <person name="Kronstad J.W."/>
            <person name="Deangelis Y.M."/>
            <person name="Reeder N.L."/>
            <person name="Johnstone K.R."/>
            <person name="Leland M."/>
            <person name="Fieno A.M."/>
            <person name="Begley W.M."/>
            <person name="Sun Y."/>
            <person name="Lacey M.P."/>
            <person name="Chaudhary T."/>
            <person name="Keough T."/>
            <person name="Chu L."/>
            <person name="Sears R."/>
            <person name="Yuan B."/>
            <person name="Dawson T.L.Jr."/>
        </authorList>
    </citation>
    <scope>NUCLEOTIDE SEQUENCE [LARGE SCALE GENOMIC DNA]</scope>
    <source>
        <strain evidence="9">ATCC MYA-4612 / CBS 7966</strain>
    </source>
</reference>
<evidence type="ECO:0000259" key="7">
    <source>
        <dbReference type="PROSITE" id="PS50850"/>
    </source>
</evidence>
<dbReference type="SUPFAM" id="SSF103473">
    <property type="entry name" value="MFS general substrate transporter"/>
    <property type="match status" value="1"/>
</dbReference>
<dbReference type="AlphaFoldDB" id="A8PY16"/>
<evidence type="ECO:0000256" key="2">
    <source>
        <dbReference type="ARBA" id="ARBA00022692"/>
    </source>
</evidence>
<comment type="subcellular location">
    <subcellularLocation>
        <location evidence="1">Membrane</location>
        <topology evidence="1">Multi-pass membrane protein</topology>
    </subcellularLocation>
</comment>
<dbReference type="Gene3D" id="1.20.1250.20">
    <property type="entry name" value="MFS general substrate transporter like domains"/>
    <property type="match status" value="2"/>
</dbReference>
<dbReference type="GO" id="GO:0022857">
    <property type="term" value="F:transmembrane transporter activity"/>
    <property type="evidence" value="ECO:0007669"/>
    <property type="project" value="InterPro"/>
</dbReference>
<dbReference type="OrthoDB" id="2241241at2759"/>
<dbReference type="PANTHER" id="PTHR23501:SF87">
    <property type="entry name" value="SIDEROPHORE IRON TRANSPORTER 2"/>
    <property type="match status" value="1"/>
</dbReference>
<feature type="transmembrane region" description="Helical" evidence="6">
    <location>
        <begin position="324"/>
        <end position="344"/>
    </location>
</feature>
<feature type="domain" description="Major facilitator superfamily (MFS) profile" evidence="7">
    <location>
        <begin position="78"/>
        <end position="581"/>
    </location>
</feature>
<sequence length="663" mass="70584">MSHASPMHPACLVTPSKHAATSSRSPFQRYASDSALDHTHLVHDAMQSWSAHIETVMEETPLISLRTSHTRERKHTHTLLLLYSAIFLLALAASLDSMSFNLYLNYACSEFQALSSVGTVMIAQQLVRAISKPPLARLADAVGRISTLVSCIAMYAGGCAVMAAASSLRAFILGTMIHSLGATGVGVLHAIIMADTSSAQWRGFLIGLVNLPYVLNFALVGPLVDTTLRTGGWRLGLAMWVVVVPIAALPLLSLLVLGSRRASRRVPRRWLPQRAASRVVREMDLLGMLLLSCGLTLLLLPVSLEGPRAIFDAAHAHRVDVPTGAAFLVAFGVWETWTTSPLFPRSMLTNVCVSATCLIAALDFAGFYLSWTYLSPFVQILKNWDQGLTAYFVTTQNVTSTIAGMVVGSCMAYTRRLKRYLLFGFIIRLLGVLLMVHYRSVGHSALALLTCQVLQGIGGGALALTTQVAVQVAVEPSKIAAVIAFELLTTDLGAALGSTLASAVVQSVLPPALASRLPELSAPELEHIQGSLEAVLSHPPGTPMRTEITAAWVHVMKWLCVLSVVTQLPALGLSFFIPDMNLHEPKPIPPASPAPMVPAAPASSLPVRIAGAGAMDAALPASCATSAPPAPSCLQESTIPIRSSLPPWHAANDENAPGAMPRS</sequence>
<feature type="transmembrane region" description="Helical" evidence="6">
    <location>
        <begin position="351"/>
        <end position="371"/>
    </location>
</feature>
<dbReference type="RefSeq" id="XP_001731388.1">
    <property type="nucleotide sequence ID" value="XM_001731336.1"/>
</dbReference>
<dbReference type="OMA" id="QWHNPSM"/>
<accession>A8PY16</accession>
<feature type="transmembrane region" description="Helical" evidence="6">
    <location>
        <begin position="171"/>
        <end position="192"/>
    </location>
</feature>
<feature type="transmembrane region" description="Helical" evidence="6">
    <location>
        <begin position="279"/>
        <end position="304"/>
    </location>
</feature>
<keyword evidence="2 6" id="KW-0812">Transmembrane</keyword>
<feature type="transmembrane region" description="Helical" evidence="6">
    <location>
        <begin position="204"/>
        <end position="224"/>
    </location>
</feature>
<keyword evidence="4 6" id="KW-0472">Membrane</keyword>